<evidence type="ECO:0000256" key="19">
    <source>
        <dbReference type="PIRSR" id="PIRSR006135-2"/>
    </source>
</evidence>
<evidence type="ECO:0000256" key="10">
    <source>
        <dbReference type="ARBA" id="ARBA00022573"/>
    </source>
</evidence>
<dbReference type="Proteomes" id="UP000182229">
    <property type="component" value="Unassembled WGS sequence"/>
</dbReference>
<keyword evidence="13" id="KW-0418">Kinase</keyword>
<comment type="similarity">
    <text evidence="7">Belongs to the CobU/CobP family.</text>
</comment>
<sequence length="181" mass="19736">MSGKIVLVGGGVRCGKSRFALELAQKLGTRRTFIATSEPFDDEMRERARRHREERVGLFETVEEPRRLCEVLQEDAADVAVVDCVTLWLSNLLLRGDAPEAILGEVDRLVGVLQRRRSATILVTNEVGMGLVPETPLGRTFRDVSGGAHQRLAAAADEVYFGALGLLLRIKPGNWVVGAGG</sequence>
<reference evidence="20 21" key="2">
    <citation type="submission" date="2016-12" db="EMBL/GenBank/DDBJ databases">
        <title>Draft Genome Sequence of Cystobacter ferrugineus Strain Cbfe23.</title>
        <authorList>
            <person name="Akbar S."/>
            <person name="Dowd S.E."/>
            <person name="Stevens D.C."/>
        </authorList>
    </citation>
    <scope>NUCLEOTIDE SEQUENCE [LARGE SCALE GENOMIC DNA]</scope>
    <source>
        <strain evidence="20 21">Cbfe23</strain>
    </source>
</reference>
<name>A0A1L9AYE4_9BACT</name>
<dbReference type="RefSeq" id="WP_071904049.1">
    <property type="nucleotide sequence ID" value="NZ_MPIN01000016.1"/>
</dbReference>
<evidence type="ECO:0000256" key="8">
    <source>
        <dbReference type="ARBA" id="ARBA00012016"/>
    </source>
</evidence>
<dbReference type="AlphaFoldDB" id="A0A1L9AYE4"/>
<evidence type="ECO:0000256" key="17">
    <source>
        <dbReference type="ARBA" id="ARBA00030571"/>
    </source>
</evidence>
<gene>
    <name evidence="20" type="ORF">BON30_41180</name>
</gene>
<evidence type="ECO:0000256" key="4">
    <source>
        <dbReference type="ARBA" id="ARBA00003889"/>
    </source>
</evidence>
<dbReference type="GO" id="GO:0009236">
    <property type="term" value="P:cobalamin biosynthetic process"/>
    <property type="evidence" value="ECO:0007669"/>
    <property type="project" value="UniProtKB-UniPathway"/>
</dbReference>
<evidence type="ECO:0000256" key="14">
    <source>
        <dbReference type="ARBA" id="ARBA00022840"/>
    </source>
</evidence>
<dbReference type="EC" id="2.7.7.62" evidence="9"/>
<comment type="pathway">
    <text evidence="6">Cofactor biosynthesis; adenosylcobalamin biosynthesis; adenosylcobalamin from cob(II)yrinate a,c-diamide: step 5/7.</text>
</comment>
<dbReference type="STRING" id="83449.BON30_41180"/>
<feature type="binding site" evidence="19">
    <location>
        <begin position="52"/>
        <end position="55"/>
    </location>
    <ligand>
        <name>GTP</name>
        <dbReference type="ChEBI" id="CHEBI:37565"/>
    </ligand>
</feature>
<evidence type="ECO:0000256" key="5">
    <source>
        <dbReference type="ARBA" id="ARBA00004692"/>
    </source>
</evidence>
<keyword evidence="20" id="KW-0548">Nucleotidyltransferase</keyword>
<dbReference type="CDD" id="cd00544">
    <property type="entry name" value="CobU"/>
    <property type="match status" value="1"/>
</dbReference>
<feature type="binding site" evidence="19">
    <location>
        <position position="63"/>
    </location>
    <ligand>
        <name>GTP</name>
        <dbReference type="ChEBI" id="CHEBI:37565"/>
    </ligand>
</feature>
<dbReference type="UniPathway" id="UPA00148">
    <property type="reaction ID" value="UER00236"/>
</dbReference>
<protein>
    <recommendedName>
        <fullName evidence="16">Adenosylcobinamide kinase</fullName>
        <ecNumber evidence="8">2.7.1.156</ecNumber>
        <ecNumber evidence="9">2.7.7.62</ecNumber>
    </recommendedName>
    <alternativeName>
        <fullName evidence="17">Adenosylcobinamide-phosphate guanylyltransferase</fullName>
    </alternativeName>
</protein>
<comment type="catalytic activity">
    <reaction evidence="1">
        <text>adenosylcob(III)inamide + ATP = adenosylcob(III)inamide phosphate + ADP + H(+)</text>
        <dbReference type="Rhea" id="RHEA:15769"/>
        <dbReference type="ChEBI" id="CHEBI:2480"/>
        <dbReference type="ChEBI" id="CHEBI:15378"/>
        <dbReference type="ChEBI" id="CHEBI:30616"/>
        <dbReference type="ChEBI" id="CHEBI:58502"/>
        <dbReference type="ChEBI" id="CHEBI:456216"/>
        <dbReference type="EC" id="2.7.1.156"/>
    </reaction>
</comment>
<dbReference type="GO" id="GO:0008820">
    <property type="term" value="F:cobinamide phosphate guanylyltransferase activity"/>
    <property type="evidence" value="ECO:0007669"/>
    <property type="project" value="UniProtKB-EC"/>
</dbReference>
<dbReference type="OrthoDB" id="9788370at2"/>
<feature type="binding site" evidence="19">
    <location>
        <begin position="10"/>
        <end position="17"/>
    </location>
    <ligand>
        <name>GTP</name>
        <dbReference type="ChEBI" id="CHEBI:37565"/>
    </ligand>
</feature>
<evidence type="ECO:0000256" key="7">
    <source>
        <dbReference type="ARBA" id="ARBA00007490"/>
    </source>
</evidence>
<evidence type="ECO:0000256" key="11">
    <source>
        <dbReference type="ARBA" id="ARBA00022679"/>
    </source>
</evidence>
<dbReference type="EC" id="2.7.1.156" evidence="8"/>
<dbReference type="EMBL" id="MPIN01000016">
    <property type="protein sequence ID" value="OJH34996.1"/>
    <property type="molecule type" value="Genomic_DNA"/>
</dbReference>
<comment type="pathway">
    <text evidence="5">Cofactor biosynthesis; adenosylcobalamin biosynthesis; adenosylcobalamin from cob(II)yrinate a,c-diamide: step 6/7.</text>
</comment>
<dbReference type="NCBIfam" id="NF004469">
    <property type="entry name" value="PRK05800.1"/>
    <property type="match status" value="1"/>
</dbReference>
<evidence type="ECO:0000256" key="3">
    <source>
        <dbReference type="ARBA" id="ARBA00001522"/>
    </source>
</evidence>
<comment type="function">
    <text evidence="4">Catalyzes ATP-dependent phosphorylation of adenosylcobinamide and addition of GMP to adenosylcobinamide phosphate.</text>
</comment>
<evidence type="ECO:0000256" key="16">
    <source>
        <dbReference type="ARBA" id="ARBA00029570"/>
    </source>
</evidence>
<comment type="catalytic activity">
    <reaction evidence="3">
        <text>adenosylcob(III)inamide + GTP = adenosylcob(III)inamide phosphate + GDP + H(+)</text>
        <dbReference type="Rhea" id="RHEA:15765"/>
        <dbReference type="ChEBI" id="CHEBI:2480"/>
        <dbReference type="ChEBI" id="CHEBI:15378"/>
        <dbReference type="ChEBI" id="CHEBI:37565"/>
        <dbReference type="ChEBI" id="CHEBI:58189"/>
        <dbReference type="ChEBI" id="CHEBI:58502"/>
        <dbReference type="EC" id="2.7.1.156"/>
    </reaction>
</comment>
<evidence type="ECO:0000256" key="9">
    <source>
        <dbReference type="ARBA" id="ARBA00012523"/>
    </source>
</evidence>
<accession>A0A1L9AYE4</accession>
<dbReference type="PANTHER" id="PTHR34848:SF1">
    <property type="entry name" value="BIFUNCTIONAL ADENOSYLCOBALAMIN BIOSYNTHESIS PROTEIN COBU"/>
    <property type="match status" value="1"/>
</dbReference>
<evidence type="ECO:0000313" key="21">
    <source>
        <dbReference type="Proteomes" id="UP000182229"/>
    </source>
</evidence>
<feature type="binding site" evidence="19">
    <location>
        <position position="83"/>
    </location>
    <ligand>
        <name>GTP</name>
        <dbReference type="ChEBI" id="CHEBI:37565"/>
    </ligand>
</feature>
<keyword evidence="10" id="KW-0169">Cobalamin biosynthesis</keyword>
<comment type="catalytic activity">
    <reaction evidence="2">
        <text>adenosylcob(III)inamide phosphate + GTP + H(+) = adenosylcob(III)inamide-GDP + diphosphate</text>
        <dbReference type="Rhea" id="RHEA:22712"/>
        <dbReference type="ChEBI" id="CHEBI:15378"/>
        <dbReference type="ChEBI" id="CHEBI:33019"/>
        <dbReference type="ChEBI" id="CHEBI:37565"/>
        <dbReference type="ChEBI" id="CHEBI:58502"/>
        <dbReference type="ChEBI" id="CHEBI:60487"/>
        <dbReference type="EC" id="2.7.7.62"/>
    </reaction>
</comment>
<dbReference type="PANTHER" id="PTHR34848">
    <property type="match status" value="1"/>
</dbReference>
<feature type="binding site" evidence="19">
    <location>
        <begin position="35"/>
        <end position="37"/>
    </location>
    <ligand>
        <name>GTP</name>
        <dbReference type="ChEBI" id="CHEBI:37565"/>
    </ligand>
</feature>
<keyword evidence="15 19" id="KW-0342">GTP-binding</keyword>
<dbReference type="Pfam" id="PF02283">
    <property type="entry name" value="CobU"/>
    <property type="match status" value="1"/>
</dbReference>
<evidence type="ECO:0000256" key="12">
    <source>
        <dbReference type="ARBA" id="ARBA00022741"/>
    </source>
</evidence>
<evidence type="ECO:0000256" key="13">
    <source>
        <dbReference type="ARBA" id="ARBA00022777"/>
    </source>
</evidence>
<dbReference type="InterPro" id="IPR003203">
    <property type="entry name" value="CobU/CobP"/>
</dbReference>
<evidence type="ECO:0000256" key="18">
    <source>
        <dbReference type="PIRSR" id="PIRSR006135-1"/>
    </source>
</evidence>
<evidence type="ECO:0000256" key="2">
    <source>
        <dbReference type="ARBA" id="ARBA00000711"/>
    </source>
</evidence>
<dbReference type="GO" id="GO:0005524">
    <property type="term" value="F:ATP binding"/>
    <property type="evidence" value="ECO:0007669"/>
    <property type="project" value="UniProtKB-KW"/>
</dbReference>
<dbReference type="GO" id="GO:0043752">
    <property type="term" value="F:adenosylcobinamide kinase activity"/>
    <property type="evidence" value="ECO:0007669"/>
    <property type="project" value="UniProtKB-EC"/>
</dbReference>
<evidence type="ECO:0000256" key="1">
    <source>
        <dbReference type="ARBA" id="ARBA00000312"/>
    </source>
</evidence>
<keyword evidence="14" id="KW-0067">ATP-binding</keyword>
<keyword evidence="21" id="KW-1185">Reference proteome</keyword>
<feature type="active site" description="GMP-histidine intermediate" evidence="18">
    <location>
        <position position="51"/>
    </location>
</feature>
<evidence type="ECO:0000313" key="20">
    <source>
        <dbReference type="EMBL" id="OJH34996.1"/>
    </source>
</evidence>
<dbReference type="Gene3D" id="3.40.50.300">
    <property type="entry name" value="P-loop containing nucleotide triphosphate hydrolases"/>
    <property type="match status" value="1"/>
</dbReference>
<dbReference type="InterPro" id="IPR027417">
    <property type="entry name" value="P-loop_NTPase"/>
</dbReference>
<organism evidence="20 21">
    <name type="scientific">Cystobacter ferrugineus</name>
    <dbReference type="NCBI Taxonomy" id="83449"/>
    <lineage>
        <taxon>Bacteria</taxon>
        <taxon>Pseudomonadati</taxon>
        <taxon>Myxococcota</taxon>
        <taxon>Myxococcia</taxon>
        <taxon>Myxococcales</taxon>
        <taxon>Cystobacterineae</taxon>
        <taxon>Archangiaceae</taxon>
        <taxon>Cystobacter</taxon>
    </lineage>
</organism>
<keyword evidence="12 19" id="KW-0547">Nucleotide-binding</keyword>
<comment type="caution">
    <text evidence="20">The sequence shown here is derived from an EMBL/GenBank/DDBJ whole genome shotgun (WGS) entry which is preliminary data.</text>
</comment>
<dbReference type="PIRSF" id="PIRSF006135">
    <property type="entry name" value="CobU"/>
    <property type="match status" value="1"/>
</dbReference>
<dbReference type="GO" id="GO:0005525">
    <property type="term" value="F:GTP binding"/>
    <property type="evidence" value="ECO:0007669"/>
    <property type="project" value="UniProtKB-KW"/>
</dbReference>
<reference evidence="21" key="1">
    <citation type="submission" date="2016-11" db="EMBL/GenBank/DDBJ databases">
        <authorList>
            <person name="Shukria A."/>
            <person name="Stevens D.C."/>
        </authorList>
    </citation>
    <scope>NUCLEOTIDE SEQUENCE [LARGE SCALE GENOMIC DNA]</scope>
    <source>
        <strain evidence="21">Cbfe23</strain>
    </source>
</reference>
<keyword evidence="11 20" id="KW-0808">Transferase</keyword>
<evidence type="ECO:0000256" key="15">
    <source>
        <dbReference type="ARBA" id="ARBA00023134"/>
    </source>
</evidence>
<evidence type="ECO:0000256" key="6">
    <source>
        <dbReference type="ARBA" id="ARBA00005159"/>
    </source>
</evidence>
<proteinExistence type="inferred from homology"/>
<dbReference type="SUPFAM" id="SSF52540">
    <property type="entry name" value="P-loop containing nucleoside triphosphate hydrolases"/>
    <property type="match status" value="1"/>
</dbReference>